<evidence type="ECO:0000256" key="1">
    <source>
        <dbReference type="SAM" id="SignalP"/>
    </source>
</evidence>
<dbReference type="SUPFAM" id="SSF56935">
    <property type="entry name" value="Porins"/>
    <property type="match status" value="1"/>
</dbReference>
<keyword evidence="1" id="KW-0732">Signal</keyword>
<name>A0A368K1N7_9HYPH</name>
<keyword evidence="3" id="KW-1185">Reference proteome</keyword>
<dbReference type="EMBL" id="QOZG01000005">
    <property type="protein sequence ID" value="RCS23308.1"/>
    <property type="molecule type" value="Genomic_DNA"/>
</dbReference>
<evidence type="ECO:0008006" key="4">
    <source>
        <dbReference type="Google" id="ProtNLM"/>
    </source>
</evidence>
<reference evidence="2 3" key="1">
    <citation type="submission" date="2018-07" db="EMBL/GenBank/DDBJ databases">
        <title>The draft genome of Phyllobacterium salinisoli.</title>
        <authorList>
            <person name="Liu L."/>
            <person name="Li L."/>
            <person name="Zhang X."/>
            <person name="Liang L."/>
        </authorList>
    </citation>
    <scope>NUCLEOTIDE SEQUENCE [LARGE SCALE GENOMIC DNA]</scope>
    <source>
        <strain evidence="2 3">LLAN61</strain>
    </source>
</reference>
<protein>
    <recommendedName>
        <fullName evidence="4">Porin family protein</fullName>
    </recommendedName>
</protein>
<dbReference type="AlphaFoldDB" id="A0A368K1N7"/>
<feature type="chain" id="PRO_5017058933" description="Porin family protein" evidence="1">
    <location>
        <begin position="25"/>
        <end position="299"/>
    </location>
</feature>
<evidence type="ECO:0000313" key="2">
    <source>
        <dbReference type="EMBL" id="RCS23308.1"/>
    </source>
</evidence>
<proteinExistence type="predicted"/>
<accession>A0A368K1N7</accession>
<gene>
    <name evidence="2" type="ORF">DUT91_13525</name>
</gene>
<feature type="signal peptide" evidence="1">
    <location>
        <begin position="1"/>
        <end position="24"/>
    </location>
</feature>
<dbReference type="Proteomes" id="UP000253420">
    <property type="component" value="Unassembled WGS sequence"/>
</dbReference>
<sequence>MINRHFFLLLATSVFHFHSANAGAADMDRPLFAPRIVDDAAYLPDNAAGGISNVSGFAEGSFSYGRESFRDENADIRNWSLRGSVNVDLNNGFNTQFDGGYHRGDVKDTSQANTLNGALHAYYRVPDAYAVGAFAGAARLGSSLFNFAERYYGLDKYATDLIGGVEGAVYSSDATLYSRIGYGRASYSGLDMDHFTTALGARVYADDNTRYDFEGTFNRLTAYGASADLYSLSAIANYRITDTPVTAFAGYRYDRRTVDSQSPLEGHSVLTGLRVHFGSGTLKDEERRGPAWNSPMSSF</sequence>
<organism evidence="2 3">
    <name type="scientific">Phyllobacterium salinisoli</name>
    <dbReference type="NCBI Taxonomy" id="1899321"/>
    <lineage>
        <taxon>Bacteria</taxon>
        <taxon>Pseudomonadati</taxon>
        <taxon>Pseudomonadota</taxon>
        <taxon>Alphaproteobacteria</taxon>
        <taxon>Hyphomicrobiales</taxon>
        <taxon>Phyllobacteriaceae</taxon>
        <taxon>Phyllobacterium</taxon>
    </lineage>
</organism>
<evidence type="ECO:0000313" key="3">
    <source>
        <dbReference type="Proteomes" id="UP000253420"/>
    </source>
</evidence>
<comment type="caution">
    <text evidence="2">The sequence shown here is derived from an EMBL/GenBank/DDBJ whole genome shotgun (WGS) entry which is preliminary data.</text>
</comment>